<reference evidence="3 5" key="2">
    <citation type="submission" date="2018-06" db="EMBL/GenBank/DDBJ databases">
        <authorList>
            <consortium name="Pathogen Informatics"/>
            <person name="Doyle S."/>
        </authorList>
    </citation>
    <scope>NUCLEOTIDE SEQUENCE [LARGE SCALE GENOMIC DNA]</scope>
    <source>
        <strain evidence="3 5">NCTC12388</strain>
    </source>
</reference>
<dbReference type="RefSeq" id="WP_058497474.1">
    <property type="nucleotide sequence ID" value="NZ_CAAAHW010000026.1"/>
</dbReference>
<evidence type="ECO:0000313" key="5">
    <source>
        <dbReference type="Proteomes" id="UP000254476"/>
    </source>
</evidence>
<feature type="domain" description="N-acetyltransferase" evidence="1">
    <location>
        <begin position="46"/>
        <end position="134"/>
    </location>
</feature>
<dbReference type="EMBL" id="LNYE01000003">
    <property type="protein sequence ID" value="KTD15576.1"/>
    <property type="molecule type" value="Genomic_DNA"/>
</dbReference>
<name>A0A378JDM1_9GAMM</name>
<dbReference type="SUPFAM" id="SSF55729">
    <property type="entry name" value="Acyl-CoA N-acyltransferases (Nat)"/>
    <property type="match status" value="1"/>
</dbReference>
<sequence>MSKLIEIIKANKEQSPIIAQLFELYTYEMTDLADFDINENGYFGYEDLPLYWQEPNKYPYLIWVNKKLAGFVLIQKGSPIDEEPSIWDIAEFFIMKKFRQKNIGQFVAHHLWKQHEGTWQVRVWDNNEIASAFWKNVIQKFVNEPVIPIKMTYQGHEGLLVYRFKSQG</sequence>
<reference evidence="2 4" key="1">
    <citation type="submission" date="2015-11" db="EMBL/GenBank/DDBJ databases">
        <title>Genomic analysis of 38 Legionella species identifies large and diverse effector repertoires.</title>
        <authorList>
            <person name="Burstein D."/>
            <person name="Amaro F."/>
            <person name="Zusman T."/>
            <person name="Lifshitz Z."/>
            <person name="Cohen O."/>
            <person name="Gilbert J.A."/>
            <person name="Pupko T."/>
            <person name="Shuman H.A."/>
            <person name="Segal G."/>
        </authorList>
    </citation>
    <scope>NUCLEOTIDE SEQUENCE [LARGE SCALE GENOMIC DNA]</scope>
    <source>
        <strain evidence="2 4">Lyon 8420412</strain>
    </source>
</reference>
<dbReference type="Gene3D" id="3.40.630.30">
    <property type="match status" value="1"/>
</dbReference>
<dbReference type="Proteomes" id="UP000054691">
    <property type="component" value="Unassembled WGS sequence"/>
</dbReference>
<gene>
    <name evidence="2" type="ORF">Lgra_0242</name>
    <name evidence="3" type="ORF">NCTC12388_01814</name>
</gene>
<dbReference type="OrthoDB" id="8479334at2"/>
<keyword evidence="3" id="KW-0808">Transferase</keyword>
<dbReference type="STRING" id="45066.Lgra_0242"/>
<dbReference type="InterPro" id="IPR000182">
    <property type="entry name" value="GNAT_dom"/>
</dbReference>
<dbReference type="AlphaFoldDB" id="A0A378JDM1"/>
<accession>A0A378JDM1</accession>
<dbReference type="GO" id="GO:0016747">
    <property type="term" value="F:acyltransferase activity, transferring groups other than amino-acyl groups"/>
    <property type="evidence" value="ECO:0007669"/>
    <property type="project" value="InterPro"/>
</dbReference>
<proteinExistence type="predicted"/>
<evidence type="ECO:0000313" key="2">
    <source>
        <dbReference type="EMBL" id="KTD15576.1"/>
    </source>
</evidence>
<dbReference type="EMBL" id="UGOB01000001">
    <property type="protein sequence ID" value="STX45061.1"/>
    <property type="molecule type" value="Genomic_DNA"/>
</dbReference>
<evidence type="ECO:0000259" key="1">
    <source>
        <dbReference type="Pfam" id="PF00583"/>
    </source>
</evidence>
<protein>
    <submittedName>
        <fullName evidence="3">GNAT family acetyltransferase</fullName>
    </submittedName>
</protein>
<dbReference type="InterPro" id="IPR016181">
    <property type="entry name" value="Acyl_CoA_acyltransferase"/>
</dbReference>
<organism evidence="3 5">
    <name type="scientific">Legionella gratiana</name>
    <dbReference type="NCBI Taxonomy" id="45066"/>
    <lineage>
        <taxon>Bacteria</taxon>
        <taxon>Pseudomonadati</taxon>
        <taxon>Pseudomonadota</taxon>
        <taxon>Gammaproteobacteria</taxon>
        <taxon>Legionellales</taxon>
        <taxon>Legionellaceae</taxon>
        <taxon>Legionella</taxon>
    </lineage>
</organism>
<evidence type="ECO:0000313" key="3">
    <source>
        <dbReference type="EMBL" id="STX45061.1"/>
    </source>
</evidence>
<keyword evidence="4" id="KW-1185">Reference proteome</keyword>
<dbReference type="Pfam" id="PF00583">
    <property type="entry name" value="Acetyltransf_1"/>
    <property type="match status" value="1"/>
</dbReference>
<dbReference type="Proteomes" id="UP000254476">
    <property type="component" value="Unassembled WGS sequence"/>
</dbReference>
<evidence type="ECO:0000313" key="4">
    <source>
        <dbReference type="Proteomes" id="UP000054691"/>
    </source>
</evidence>